<comment type="similarity">
    <text evidence="9">Belongs to the LpxL/LpxM/LpxP family.</text>
</comment>
<evidence type="ECO:0000256" key="3">
    <source>
        <dbReference type="ARBA" id="ARBA00022679"/>
    </source>
</evidence>
<dbReference type="NCBIfam" id="TIGR02207">
    <property type="entry name" value="lipid_A_htrB"/>
    <property type="match status" value="1"/>
</dbReference>
<evidence type="ECO:0000256" key="5">
    <source>
        <dbReference type="ARBA" id="ARBA00022985"/>
    </source>
</evidence>
<comment type="catalytic activity">
    <reaction evidence="9">
        <text>an alpha-Kdo-(2-&gt;4)-alpha-Kdo-(2-&gt;6)-lipid IVA + a fatty acyl-[ACP] = an alpha-Kdo-(2-&gt;4)-alpha-Kdo-(2-&gt;6)-(acyl)-lipid IVA + holo-[ACP]</text>
        <dbReference type="Rhea" id="RHEA:69396"/>
        <dbReference type="Rhea" id="RHEA-COMP:9685"/>
        <dbReference type="Rhea" id="RHEA-COMP:14125"/>
        <dbReference type="ChEBI" id="CHEBI:64479"/>
        <dbReference type="ChEBI" id="CHEBI:138651"/>
        <dbReference type="ChEBI" id="CHEBI:176429"/>
        <dbReference type="ChEBI" id="CHEBI:176430"/>
        <dbReference type="EC" id="2.3.1.241"/>
    </reaction>
</comment>
<keyword evidence="3 9" id="KW-0808">Transferase</keyword>
<feature type="short sequence motif" description="HXXXXD motif" evidence="9">
    <location>
        <begin position="132"/>
        <end position="137"/>
    </location>
</feature>
<dbReference type="Proteomes" id="UP000292423">
    <property type="component" value="Unassembled WGS sequence"/>
</dbReference>
<dbReference type="RefSeq" id="WP_130415931.1">
    <property type="nucleotide sequence ID" value="NZ_SHKX01000018.1"/>
</dbReference>
<dbReference type="PANTHER" id="PTHR30606">
    <property type="entry name" value="LIPID A BIOSYNTHESIS LAUROYL ACYLTRANSFERASE"/>
    <property type="match status" value="1"/>
</dbReference>
<dbReference type="UniPathway" id="UPA00360">
    <property type="reaction ID" value="UER00485"/>
</dbReference>
<keyword evidence="5 9" id="KW-0448">Lipopolysaccharide biosynthesis</keyword>
<dbReference type="CDD" id="cd07984">
    <property type="entry name" value="LPLAT_LABLAT-like"/>
    <property type="match status" value="1"/>
</dbReference>
<evidence type="ECO:0000313" key="12">
    <source>
        <dbReference type="Proteomes" id="UP000292423"/>
    </source>
</evidence>
<evidence type="ECO:0000256" key="10">
    <source>
        <dbReference type="SAM" id="MobiDB-lite"/>
    </source>
</evidence>
<keyword evidence="2 9" id="KW-0997">Cell inner membrane</keyword>
<comment type="caution">
    <text evidence="11">The sequence shown here is derived from an EMBL/GenBank/DDBJ whole genome shotgun (WGS) entry which is preliminary data.</text>
</comment>
<name>A0A4Q7YDJ7_9GAMM</name>
<keyword evidence="7 9" id="KW-0472">Membrane</keyword>
<evidence type="ECO:0000256" key="7">
    <source>
        <dbReference type="ARBA" id="ARBA00023136"/>
    </source>
</evidence>
<evidence type="ECO:0000313" key="11">
    <source>
        <dbReference type="EMBL" id="RZU35392.1"/>
    </source>
</evidence>
<keyword evidence="1 9" id="KW-1003">Cell membrane</keyword>
<feature type="transmembrane region" description="Helical" evidence="9">
    <location>
        <begin position="16"/>
        <end position="36"/>
    </location>
</feature>
<feature type="region of interest" description="Disordered" evidence="10">
    <location>
        <begin position="298"/>
        <end position="324"/>
    </location>
</feature>
<dbReference type="GO" id="GO:0005886">
    <property type="term" value="C:plasma membrane"/>
    <property type="evidence" value="ECO:0007669"/>
    <property type="project" value="UniProtKB-SubCell"/>
</dbReference>
<dbReference type="EMBL" id="SHKX01000018">
    <property type="protein sequence ID" value="RZU35392.1"/>
    <property type="molecule type" value="Genomic_DNA"/>
</dbReference>
<evidence type="ECO:0000256" key="2">
    <source>
        <dbReference type="ARBA" id="ARBA00022519"/>
    </source>
</evidence>
<reference evidence="11 12" key="1">
    <citation type="submission" date="2019-02" db="EMBL/GenBank/DDBJ databases">
        <title>Genomic Encyclopedia of Type Strains, Phase IV (KMG-IV): sequencing the most valuable type-strain genomes for metagenomic binning, comparative biology and taxonomic classification.</title>
        <authorList>
            <person name="Goeker M."/>
        </authorList>
    </citation>
    <scope>NUCLEOTIDE SEQUENCE [LARGE SCALE GENOMIC DNA]</scope>
    <source>
        <strain evidence="11 12">DSM 105135</strain>
    </source>
</reference>
<dbReference type="GO" id="GO:0008913">
    <property type="term" value="F:Kdo2-lipid IVA acyltransferase activity"/>
    <property type="evidence" value="ECO:0007669"/>
    <property type="project" value="UniProtKB-EC"/>
</dbReference>
<keyword evidence="4 9" id="KW-0812">Transmembrane</keyword>
<keyword evidence="12" id="KW-1185">Reference proteome</keyword>
<accession>A0A4Q7YDJ7</accession>
<evidence type="ECO:0000256" key="9">
    <source>
        <dbReference type="HAMAP-Rule" id="MF_01942"/>
    </source>
</evidence>
<keyword evidence="8 9" id="KW-0012">Acyltransferase</keyword>
<comment type="subcellular location">
    <subcellularLocation>
        <location evidence="9">Cell inner membrane</location>
        <topology evidence="9">Single-pass membrane protein</topology>
    </subcellularLocation>
</comment>
<dbReference type="GO" id="GO:0009245">
    <property type="term" value="P:lipid A biosynthetic process"/>
    <property type="evidence" value="ECO:0007669"/>
    <property type="project" value="InterPro"/>
</dbReference>
<dbReference type="PANTHER" id="PTHR30606:SF9">
    <property type="entry name" value="LIPID A BIOSYNTHESIS LAUROYLTRANSFERASE"/>
    <property type="match status" value="1"/>
</dbReference>
<dbReference type="EC" id="2.3.1.241" evidence="9"/>
<dbReference type="GO" id="GO:0009103">
    <property type="term" value="P:lipopolysaccharide biosynthetic process"/>
    <property type="evidence" value="ECO:0007669"/>
    <property type="project" value="UniProtKB-UniRule"/>
</dbReference>
<dbReference type="AlphaFoldDB" id="A0A4Q7YDJ7"/>
<evidence type="ECO:0000256" key="6">
    <source>
        <dbReference type="ARBA" id="ARBA00022989"/>
    </source>
</evidence>
<keyword evidence="6 9" id="KW-1133">Transmembrane helix</keyword>
<dbReference type="InterPro" id="IPR004960">
    <property type="entry name" value="LipA_acyltrans"/>
</dbReference>
<evidence type="ECO:0000256" key="4">
    <source>
        <dbReference type="ARBA" id="ARBA00022692"/>
    </source>
</evidence>
<dbReference type="InterPro" id="IPR011920">
    <property type="entry name" value="Lipid_A_LpxL_LpxP"/>
</dbReference>
<evidence type="ECO:0000256" key="1">
    <source>
        <dbReference type="ARBA" id="ARBA00022475"/>
    </source>
</evidence>
<dbReference type="Pfam" id="PF03279">
    <property type="entry name" value="Lip_A_acyltrans"/>
    <property type="match status" value="1"/>
</dbReference>
<comment type="pathway">
    <text evidence="9">Glycolipid biosynthesis; KDO(2)-lipid A biosynthesis; KDO(2)-lipid A from CMP-3-deoxy-D-manno-octulosonate and lipid IV(A): step 3/4.</text>
</comment>
<sequence>MNNGEFPLTLLHPRYWLIWLLLVPFLLLAGALPWTVQQRLGRGLGWLAWKLVAQRRHDAETNIRLCFPEKSPEEQTAMVRDIFRNGGLSLFETANAFVRPMGYYDDLVSIEGLEHLKAALAEGRGVLLLGAHYSFVDLCGLLAMRFFPVDTVYRPQNNPALEWLVRRLRRRIYGYQIDHDNMRLLVRALKENHVVWYTPDQDFGLKQGVFAPFFGINAATLTSPRRLQKINHSPVLFIHFRRRGLEEQYEIIITPPLEPFPTDDAVADATRMNAVLEQLIRRSPTQYLWYHRRFKTRPAGESPPYRKKRRELREEARLRQENRP</sequence>
<organism evidence="11 12">
    <name type="scientific">Fluviicoccus keumensis</name>
    <dbReference type="NCBI Taxonomy" id="1435465"/>
    <lineage>
        <taxon>Bacteria</taxon>
        <taxon>Pseudomonadati</taxon>
        <taxon>Pseudomonadota</taxon>
        <taxon>Gammaproteobacteria</taxon>
        <taxon>Moraxellales</taxon>
        <taxon>Moraxellaceae</taxon>
        <taxon>Fluviicoccus</taxon>
    </lineage>
</organism>
<evidence type="ECO:0000256" key="8">
    <source>
        <dbReference type="ARBA" id="ARBA00023315"/>
    </source>
</evidence>
<dbReference type="UniPathway" id="UPA00030"/>
<comment type="function">
    <text evidence="9">Catalyzes the transfer of an acyl chain from an acyl-[acyl-carrier-protein] (ACP) to a Kdo(2)-lipid IV(A) to form a Kdo(2)-(acyl)-lipid IV(A).</text>
</comment>
<feature type="compositionally biased region" description="Basic and acidic residues" evidence="10">
    <location>
        <begin position="311"/>
        <end position="324"/>
    </location>
</feature>
<dbReference type="HAMAP" id="MF_01942">
    <property type="entry name" value="Lipid_A_LpxL_LpxP"/>
    <property type="match status" value="1"/>
</dbReference>
<dbReference type="OrthoDB" id="9803456at2"/>
<dbReference type="GO" id="GO:0036104">
    <property type="term" value="P:Kdo2-lipid A biosynthetic process"/>
    <property type="evidence" value="ECO:0007669"/>
    <property type="project" value="UniProtKB-UniRule"/>
</dbReference>
<comment type="pathway">
    <text evidence="9">Bacterial outer membrane biogenesis; lipopolysaccharide biosynthesis.</text>
</comment>
<gene>
    <name evidence="9" type="primary">lpxL</name>
    <name evidence="11" type="ORF">EV700_3345</name>
</gene>
<protein>
    <recommendedName>
        <fullName evidence="9">Lipid A biosynthesis acyltransferase</fullName>
        <ecNumber evidence="9">2.3.1.241</ecNumber>
    </recommendedName>
    <alternativeName>
        <fullName evidence="9">Kdo(2)-lipid IV(A) acyltransferase</fullName>
    </alternativeName>
</protein>
<proteinExistence type="inferred from homology"/>
<dbReference type="PIRSF" id="PIRSF026649">
    <property type="entry name" value="MsbB"/>
    <property type="match status" value="1"/>
</dbReference>